<dbReference type="EMBL" id="KV923036">
    <property type="protein sequence ID" value="PIO40774.1"/>
    <property type="molecule type" value="Genomic_DNA"/>
</dbReference>
<dbReference type="InterPro" id="IPR011009">
    <property type="entry name" value="Kinase-like_dom_sf"/>
</dbReference>
<gene>
    <name evidence="4" type="ORF">AB205_0029940</name>
</gene>
<keyword evidence="1" id="KW-0547">Nucleotide-binding</keyword>
<sequence length="222" mass="25448">IEINVLSPVSLQEIKEGTKNFSRDFLIGEGQFFDVYKADIKNQSCVVKLLKQKNASADRQKQAQLFIEQCQCLPRIQHPNVLDLLGYVRADDATCFVYPYLKHGSLFNRLHYTDKTSPLSWQVRYNILVGVAKAILHLHTMSPSPVICGNITSKNILLDQHFQPKLSDFAMVHLRSYLINHIKTIKMDHATLKFLGYLPEEYIRRGDLSVKTDVYSYGIVSM</sequence>
<dbReference type="GO" id="GO:0005886">
    <property type="term" value="C:plasma membrane"/>
    <property type="evidence" value="ECO:0007669"/>
    <property type="project" value="TreeGrafter"/>
</dbReference>
<dbReference type="GO" id="GO:0004713">
    <property type="term" value="F:protein tyrosine kinase activity"/>
    <property type="evidence" value="ECO:0007669"/>
    <property type="project" value="InterPro"/>
</dbReference>
<dbReference type="InterPro" id="IPR000719">
    <property type="entry name" value="Prot_kinase_dom"/>
</dbReference>
<dbReference type="Gene3D" id="3.30.200.20">
    <property type="entry name" value="Phosphorylase Kinase, domain 1"/>
    <property type="match status" value="1"/>
</dbReference>
<accession>A0A2G9SL28</accession>
<keyword evidence="5" id="KW-1185">Reference proteome</keyword>
<keyword evidence="2" id="KW-0067">ATP-binding</keyword>
<dbReference type="GO" id="GO:0005524">
    <property type="term" value="F:ATP binding"/>
    <property type="evidence" value="ECO:0007669"/>
    <property type="project" value="UniProtKB-KW"/>
</dbReference>
<dbReference type="SUPFAM" id="SSF56112">
    <property type="entry name" value="Protein kinase-like (PK-like)"/>
    <property type="match status" value="1"/>
</dbReference>
<feature type="non-terminal residue" evidence="4">
    <location>
        <position position="1"/>
    </location>
</feature>
<evidence type="ECO:0000259" key="3">
    <source>
        <dbReference type="PROSITE" id="PS50011"/>
    </source>
</evidence>
<dbReference type="AlphaFoldDB" id="A0A2G9SL28"/>
<dbReference type="SMART" id="SM00219">
    <property type="entry name" value="TyrKc"/>
    <property type="match status" value="1"/>
</dbReference>
<feature type="domain" description="Protein kinase" evidence="3">
    <location>
        <begin position="21"/>
        <end position="222"/>
    </location>
</feature>
<proteinExistence type="predicted"/>
<dbReference type="InterPro" id="IPR020635">
    <property type="entry name" value="Tyr_kinase_cat_dom"/>
</dbReference>
<protein>
    <recommendedName>
        <fullName evidence="3">Protein kinase domain-containing protein</fullName>
    </recommendedName>
</protein>
<dbReference type="Pfam" id="PF07714">
    <property type="entry name" value="PK_Tyr_Ser-Thr"/>
    <property type="match status" value="1"/>
</dbReference>
<name>A0A2G9SL28_AQUCT</name>
<dbReference type="PANTHER" id="PTHR27001">
    <property type="entry name" value="OS01G0253100 PROTEIN"/>
    <property type="match status" value="1"/>
</dbReference>
<dbReference type="OrthoDB" id="4062651at2759"/>
<dbReference type="Proteomes" id="UP000228934">
    <property type="component" value="Unassembled WGS sequence"/>
</dbReference>
<evidence type="ECO:0000256" key="1">
    <source>
        <dbReference type="ARBA" id="ARBA00022741"/>
    </source>
</evidence>
<evidence type="ECO:0000313" key="5">
    <source>
        <dbReference type="Proteomes" id="UP000228934"/>
    </source>
</evidence>
<organism evidence="4 5">
    <name type="scientific">Aquarana catesbeiana</name>
    <name type="common">American bullfrog</name>
    <name type="synonym">Rana catesbeiana</name>
    <dbReference type="NCBI Taxonomy" id="8400"/>
    <lineage>
        <taxon>Eukaryota</taxon>
        <taxon>Metazoa</taxon>
        <taxon>Chordata</taxon>
        <taxon>Craniata</taxon>
        <taxon>Vertebrata</taxon>
        <taxon>Euteleostomi</taxon>
        <taxon>Amphibia</taxon>
        <taxon>Batrachia</taxon>
        <taxon>Anura</taxon>
        <taxon>Neobatrachia</taxon>
        <taxon>Ranoidea</taxon>
        <taxon>Ranidae</taxon>
        <taxon>Aquarana</taxon>
    </lineage>
</organism>
<dbReference type="InterPro" id="IPR001245">
    <property type="entry name" value="Ser-Thr/Tyr_kinase_cat_dom"/>
</dbReference>
<evidence type="ECO:0000256" key="2">
    <source>
        <dbReference type="ARBA" id="ARBA00022840"/>
    </source>
</evidence>
<reference evidence="5" key="1">
    <citation type="journal article" date="2017" name="Nat. Commun.">
        <title>The North American bullfrog draft genome provides insight into hormonal regulation of long noncoding RNA.</title>
        <authorList>
            <person name="Hammond S.A."/>
            <person name="Warren R.L."/>
            <person name="Vandervalk B.P."/>
            <person name="Kucuk E."/>
            <person name="Khan H."/>
            <person name="Gibb E.A."/>
            <person name="Pandoh P."/>
            <person name="Kirk H."/>
            <person name="Zhao Y."/>
            <person name="Jones M."/>
            <person name="Mungall A.J."/>
            <person name="Coope R."/>
            <person name="Pleasance S."/>
            <person name="Moore R.A."/>
            <person name="Holt R.A."/>
            <person name="Round J.M."/>
            <person name="Ohora S."/>
            <person name="Walle B.V."/>
            <person name="Veldhoen N."/>
            <person name="Helbing C.C."/>
            <person name="Birol I."/>
        </authorList>
    </citation>
    <scope>NUCLEOTIDE SEQUENCE [LARGE SCALE GENOMIC DNA]</scope>
</reference>
<evidence type="ECO:0000313" key="4">
    <source>
        <dbReference type="EMBL" id="PIO40774.1"/>
    </source>
</evidence>
<dbReference type="Gene3D" id="1.10.510.10">
    <property type="entry name" value="Transferase(Phosphotransferase) domain 1"/>
    <property type="match status" value="1"/>
</dbReference>
<dbReference type="PROSITE" id="PS50011">
    <property type="entry name" value="PROTEIN_KINASE_DOM"/>
    <property type="match status" value="1"/>
</dbReference>
<dbReference type="PIRSF" id="PIRSF000654">
    <property type="entry name" value="Integrin-linked_kinase"/>
    <property type="match status" value="1"/>
</dbReference>
<dbReference type="PANTHER" id="PTHR27001:SF929">
    <property type="entry name" value="INTERLEUKIN 1 RECEPTOR-ASSOCIATED KINASE 1"/>
    <property type="match status" value="1"/>
</dbReference>